<reference evidence="1" key="1">
    <citation type="submission" date="2022-12" db="EMBL/GenBank/DDBJ databases">
        <title>Jiella pelagia sp. nov., isolated from phosphonate enriched culture of Northwest Pacific surface seawater.</title>
        <authorList>
            <person name="Shin D.Y."/>
            <person name="Hwang C.Y."/>
        </authorList>
    </citation>
    <scope>NUCLEOTIDE SEQUENCE</scope>
    <source>
        <strain evidence="1">HL-NP1</strain>
    </source>
</reference>
<accession>A0ABY7C3S2</accession>
<organism evidence="1 2">
    <name type="scientific">Jiella pelagia</name>
    <dbReference type="NCBI Taxonomy" id="2986949"/>
    <lineage>
        <taxon>Bacteria</taxon>
        <taxon>Pseudomonadati</taxon>
        <taxon>Pseudomonadota</taxon>
        <taxon>Alphaproteobacteria</taxon>
        <taxon>Hyphomicrobiales</taxon>
        <taxon>Aurantimonadaceae</taxon>
        <taxon>Jiella</taxon>
    </lineage>
</organism>
<evidence type="ECO:0000313" key="2">
    <source>
        <dbReference type="Proteomes" id="UP001164020"/>
    </source>
</evidence>
<sequence length="66" mass="7936">MPWERGTMELLRPDRQCRIWPRPLAINSILKENDWRVFARTTDLVQKLQINRRDLTLEAVFSRLDG</sequence>
<keyword evidence="2" id="KW-1185">Reference proteome</keyword>
<protein>
    <submittedName>
        <fullName evidence="1">Uncharacterized protein</fullName>
    </submittedName>
</protein>
<name>A0ABY7C3S2_9HYPH</name>
<dbReference type="RefSeq" id="WP_268880888.1">
    <property type="nucleotide sequence ID" value="NZ_CP114029.1"/>
</dbReference>
<gene>
    <name evidence="1" type="ORF">OH818_24655</name>
</gene>
<evidence type="ECO:0000313" key="1">
    <source>
        <dbReference type="EMBL" id="WAP68465.1"/>
    </source>
</evidence>
<dbReference type="Proteomes" id="UP001164020">
    <property type="component" value="Chromosome"/>
</dbReference>
<proteinExistence type="predicted"/>
<dbReference type="EMBL" id="CP114029">
    <property type="protein sequence ID" value="WAP68465.1"/>
    <property type="molecule type" value="Genomic_DNA"/>
</dbReference>